<dbReference type="PANTHER" id="PTHR43080">
    <property type="entry name" value="CBS DOMAIN-CONTAINING PROTEIN CBSX3, MITOCHONDRIAL"/>
    <property type="match status" value="1"/>
</dbReference>
<name>A0A5P9NFI2_9GAMM</name>
<dbReference type="PROSITE" id="PS51371">
    <property type="entry name" value="CBS"/>
    <property type="match status" value="2"/>
</dbReference>
<dbReference type="SMART" id="SM00116">
    <property type="entry name" value="CBS"/>
    <property type="match status" value="2"/>
</dbReference>
<evidence type="ECO:0000256" key="2">
    <source>
        <dbReference type="PROSITE-ProRule" id="PRU00703"/>
    </source>
</evidence>
<evidence type="ECO:0000313" key="5">
    <source>
        <dbReference type="Proteomes" id="UP000326287"/>
    </source>
</evidence>
<dbReference type="AlphaFoldDB" id="A0A5P9NFI2"/>
<organism evidence="4 5">
    <name type="scientific">Halioglobus maricola</name>
    <dbReference type="NCBI Taxonomy" id="2601894"/>
    <lineage>
        <taxon>Bacteria</taxon>
        <taxon>Pseudomonadati</taxon>
        <taxon>Pseudomonadota</taxon>
        <taxon>Gammaproteobacteria</taxon>
        <taxon>Cellvibrionales</taxon>
        <taxon>Halieaceae</taxon>
        <taxon>Halioglobus</taxon>
    </lineage>
</organism>
<sequence length="133" mass="14586">MSPSVKLRDYLIPNPATVQPDDSVLAAMKVIIDNKISGVCVVDSQHNLVGILSELDCLEASLGSLYNDSGVGMVRDHMAASNLIVAHPEEDIIHVAQDMLAKNKRRRPVVENGKLIGQVTCRQLLKAITRFQR</sequence>
<dbReference type="InterPro" id="IPR046342">
    <property type="entry name" value="CBS_dom_sf"/>
</dbReference>
<dbReference type="InterPro" id="IPR051257">
    <property type="entry name" value="Diverse_CBS-Domain"/>
</dbReference>
<keyword evidence="1 2" id="KW-0129">CBS domain</keyword>
<dbReference type="Proteomes" id="UP000326287">
    <property type="component" value="Chromosome"/>
</dbReference>
<dbReference type="KEGG" id="halc:EY643_02055"/>
<dbReference type="Pfam" id="PF00571">
    <property type="entry name" value="CBS"/>
    <property type="match status" value="2"/>
</dbReference>
<reference evidence="4 5" key="1">
    <citation type="submission" date="2019-02" db="EMBL/GenBank/DDBJ databases">
        <authorList>
            <person name="Li S.-H."/>
        </authorList>
    </citation>
    <scope>NUCLEOTIDE SEQUENCE [LARGE SCALE GENOMIC DNA]</scope>
    <source>
        <strain evidence="4 5">IMCC14385</strain>
    </source>
</reference>
<evidence type="ECO:0000256" key="1">
    <source>
        <dbReference type="ARBA" id="ARBA00023122"/>
    </source>
</evidence>
<evidence type="ECO:0000313" key="4">
    <source>
        <dbReference type="EMBL" id="QFU74532.1"/>
    </source>
</evidence>
<dbReference type="OrthoDB" id="9790355at2"/>
<evidence type="ECO:0000259" key="3">
    <source>
        <dbReference type="PROSITE" id="PS51371"/>
    </source>
</evidence>
<dbReference type="Gene3D" id="3.10.580.10">
    <property type="entry name" value="CBS-domain"/>
    <property type="match status" value="1"/>
</dbReference>
<proteinExistence type="predicted"/>
<feature type="domain" description="CBS" evidence="3">
    <location>
        <begin position="11"/>
        <end position="69"/>
    </location>
</feature>
<dbReference type="PANTHER" id="PTHR43080:SF2">
    <property type="entry name" value="CBS DOMAIN-CONTAINING PROTEIN"/>
    <property type="match status" value="1"/>
</dbReference>
<keyword evidence="5" id="KW-1185">Reference proteome</keyword>
<accession>A0A5P9NFI2</accession>
<dbReference type="SUPFAM" id="SSF54631">
    <property type="entry name" value="CBS-domain pair"/>
    <property type="match status" value="1"/>
</dbReference>
<dbReference type="EMBL" id="CP036422">
    <property type="protein sequence ID" value="QFU74532.1"/>
    <property type="molecule type" value="Genomic_DNA"/>
</dbReference>
<gene>
    <name evidence="4" type="ORF">EY643_02055</name>
</gene>
<dbReference type="InterPro" id="IPR000644">
    <property type="entry name" value="CBS_dom"/>
</dbReference>
<protein>
    <submittedName>
        <fullName evidence="4">CBS domain-containing protein</fullName>
    </submittedName>
</protein>
<dbReference type="RefSeq" id="WP_152660644.1">
    <property type="nucleotide sequence ID" value="NZ_CP036422.1"/>
</dbReference>
<feature type="domain" description="CBS" evidence="3">
    <location>
        <begin position="78"/>
        <end position="133"/>
    </location>
</feature>